<protein>
    <recommendedName>
        <fullName evidence="3">UMP kinase</fullName>
        <ecNumber evidence="3">2.7.4.22</ecNumber>
    </recommendedName>
    <alternativeName>
        <fullName evidence="10">Uridine monophosphate kinase</fullName>
    </alternativeName>
</protein>
<name>A0A1G2HTR0_9BACT</name>
<evidence type="ECO:0000256" key="10">
    <source>
        <dbReference type="ARBA" id="ARBA00032092"/>
    </source>
</evidence>
<dbReference type="SUPFAM" id="SSF53633">
    <property type="entry name" value="Carbamate kinase-like"/>
    <property type="match status" value="1"/>
</dbReference>
<dbReference type="PANTHER" id="PTHR42833">
    <property type="entry name" value="URIDYLATE KINASE"/>
    <property type="match status" value="1"/>
</dbReference>
<keyword evidence="9" id="KW-0665">Pyrimidine biosynthesis</keyword>
<dbReference type="NCBIfam" id="TIGR02076">
    <property type="entry name" value="pyrH_arch"/>
    <property type="match status" value="1"/>
</dbReference>
<keyword evidence="8" id="KW-0067">ATP-binding</keyword>
<organism evidence="12 13">
    <name type="scientific">Candidatus Staskawiczbacteria bacterium RIFCSPHIGHO2_01_FULL_41_41</name>
    <dbReference type="NCBI Taxonomy" id="1802203"/>
    <lineage>
        <taxon>Bacteria</taxon>
        <taxon>Candidatus Staskawicziibacteriota</taxon>
    </lineage>
</organism>
<accession>A0A1G2HTR0</accession>
<evidence type="ECO:0000313" key="12">
    <source>
        <dbReference type="EMBL" id="OGZ65258.1"/>
    </source>
</evidence>
<keyword evidence="5" id="KW-0808">Transferase</keyword>
<evidence type="ECO:0000259" key="11">
    <source>
        <dbReference type="Pfam" id="PF00696"/>
    </source>
</evidence>
<dbReference type="Proteomes" id="UP000178774">
    <property type="component" value="Unassembled WGS sequence"/>
</dbReference>
<dbReference type="AlphaFoldDB" id="A0A1G2HTR0"/>
<keyword evidence="4" id="KW-0963">Cytoplasm</keyword>
<evidence type="ECO:0000256" key="4">
    <source>
        <dbReference type="ARBA" id="ARBA00022490"/>
    </source>
</evidence>
<dbReference type="EC" id="2.7.4.22" evidence="3"/>
<evidence type="ECO:0000256" key="9">
    <source>
        <dbReference type="ARBA" id="ARBA00022975"/>
    </source>
</evidence>
<proteinExistence type="inferred from homology"/>
<dbReference type="GO" id="GO:0033862">
    <property type="term" value="F:UMP kinase activity"/>
    <property type="evidence" value="ECO:0007669"/>
    <property type="project" value="UniProtKB-EC"/>
</dbReference>
<comment type="similarity">
    <text evidence="2">Belongs to the UMP kinase family.</text>
</comment>
<evidence type="ECO:0000256" key="6">
    <source>
        <dbReference type="ARBA" id="ARBA00022741"/>
    </source>
</evidence>
<dbReference type="Gene3D" id="3.40.1160.10">
    <property type="entry name" value="Acetylglutamate kinase-like"/>
    <property type="match status" value="1"/>
</dbReference>
<evidence type="ECO:0000256" key="2">
    <source>
        <dbReference type="ARBA" id="ARBA00007614"/>
    </source>
</evidence>
<dbReference type="Pfam" id="PF00696">
    <property type="entry name" value="AA_kinase"/>
    <property type="match status" value="1"/>
</dbReference>
<dbReference type="GO" id="GO:0006225">
    <property type="term" value="P:UDP biosynthetic process"/>
    <property type="evidence" value="ECO:0007669"/>
    <property type="project" value="TreeGrafter"/>
</dbReference>
<evidence type="ECO:0000256" key="3">
    <source>
        <dbReference type="ARBA" id="ARBA00012899"/>
    </source>
</evidence>
<dbReference type="GO" id="GO:0005524">
    <property type="term" value="F:ATP binding"/>
    <property type="evidence" value="ECO:0007669"/>
    <property type="project" value="UniProtKB-KW"/>
</dbReference>
<evidence type="ECO:0000256" key="8">
    <source>
        <dbReference type="ARBA" id="ARBA00022840"/>
    </source>
</evidence>
<sequence>MPKETIIISLGGSLVAPNDIDTGFLKIFKKTVVKFLDSPSTPLRAGNKFFIIVGGGKVCRNYQKAMLEFGADNAERDLMGIDISRLNARVVKQVFGEMAFSEIVTNPTKKISTKKDIVVAGGWKPGWSTDYCSVILAKNMGIKTIVNLTNIDYVYDKDPAKYKDAKAFKEIPWKDFRKIVGNKWAPGMSMPFDPRGSKMAEVLKIKVAVINGKYLDRLEKFLNKKEFIGTTIQ</sequence>
<gene>
    <name evidence="12" type="ORF">A2822_03865</name>
</gene>
<evidence type="ECO:0000256" key="1">
    <source>
        <dbReference type="ARBA" id="ARBA00004791"/>
    </source>
</evidence>
<dbReference type="InterPro" id="IPR001048">
    <property type="entry name" value="Asp/Glu/Uridylate_kinase"/>
</dbReference>
<dbReference type="InterPro" id="IPR011818">
    <property type="entry name" value="Uridylate_kinase_arch/spir"/>
</dbReference>
<dbReference type="PANTHER" id="PTHR42833:SF4">
    <property type="entry name" value="URIDYLATE KINASE PUMPKIN, CHLOROPLASTIC"/>
    <property type="match status" value="1"/>
</dbReference>
<dbReference type="InterPro" id="IPR036393">
    <property type="entry name" value="AceGlu_kinase-like_sf"/>
</dbReference>
<feature type="domain" description="Aspartate/glutamate/uridylate kinase" evidence="11">
    <location>
        <begin position="5"/>
        <end position="211"/>
    </location>
</feature>
<comment type="pathway">
    <text evidence="1">Pyrimidine metabolism; CTP biosynthesis via de novo pathway; UDP from UMP (UMPK route): step 1/1.</text>
</comment>
<dbReference type="EMBL" id="MHOP01000025">
    <property type="protein sequence ID" value="OGZ65258.1"/>
    <property type="molecule type" value="Genomic_DNA"/>
</dbReference>
<evidence type="ECO:0000256" key="7">
    <source>
        <dbReference type="ARBA" id="ARBA00022777"/>
    </source>
</evidence>
<comment type="caution">
    <text evidence="12">The sequence shown here is derived from an EMBL/GenBank/DDBJ whole genome shotgun (WGS) entry which is preliminary data.</text>
</comment>
<keyword evidence="6" id="KW-0547">Nucleotide-binding</keyword>
<evidence type="ECO:0000313" key="13">
    <source>
        <dbReference type="Proteomes" id="UP000178774"/>
    </source>
</evidence>
<reference evidence="12 13" key="1">
    <citation type="journal article" date="2016" name="Nat. Commun.">
        <title>Thousands of microbial genomes shed light on interconnected biogeochemical processes in an aquifer system.</title>
        <authorList>
            <person name="Anantharaman K."/>
            <person name="Brown C.T."/>
            <person name="Hug L.A."/>
            <person name="Sharon I."/>
            <person name="Castelle C.J."/>
            <person name="Probst A.J."/>
            <person name="Thomas B.C."/>
            <person name="Singh A."/>
            <person name="Wilkins M.J."/>
            <person name="Karaoz U."/>
            <person name="Brodie E.L."/>
            <person name="Williams K.H."/>
            <person name="Hubbard S.S."/>
            <person name="Banfield J.F."/>
        </authorList>
    </citation>
    <scope>NUCLEOTIDE SEQUENCE [LARGE SCALE GENOMIC DNA]</scope>
</reference>
<evidence type="ECO:0000256" key="5">
    <source>
        <dbReference type="ARBA" id="ARBA00022679"/>
    </source>
</evidence>
<keyword evidence="7" id="KW-0418">Kinase</keyword>